<feature type="binding site" evidence="15">
    <location>
        <position position="409"/>
    </location>
    <ligand>
        <name>Zn(2+)</name>
        <dbReference type="ChEBI" id="CHEBI:29105"/>
        <note>catalytic</note>
    </ligand>
</feature>
<dbReference type="GO" id="GO:0008270">
    <property type="term" value="F:zinc ion binding"/>
    <property type="evidence" value="ECO:0007669"/>
    <property type="project" value="UniProtKB-UniRule"/>
</dbReference>
<comment type="similarity">
    <text evidence="2 17">Belongs to the peptidase M1 family.</text>
</comment>
<dbReference type="InterPro" id="IPR001930">
    <property type="entry name" value="Peptidase_M1"/>
</dbReference>
<comment type="cofactor">
    <cofactor evidence="15 17">
        <name>Zn(2+)</name>
        <dbReference type="ChEBI" id="CHEBI:29105"/>
    </cofactor>
    <text evidence="15 17">Binds 1 zinc ion per subunit.</text>
</comment>
<keyword evidence="10 17" id="KW-1133">Transmembrane helix</keyword>
<evidence type="ECO:0000256" key="7">
    <source>
        <dbReference type="ARBA" id="ARBA00022801"/>
    </source>
</evidence>
<dbReference type="CDD" id="cd09601">
    <property type="entry name" value="M1_APN-Q_like"/>
    <property type="match status" value="1"/>
</dbReference>
<evidence type="ECO:0000256" key="5">
    <source>
        <dbReference type="ARBA" id="ARBA00022692"/>
    </source>
</evidence>
<keyword evidence="5 17" id="KW-0812">Transmembrane</keyword>
<evidence type="ECO:0000256" key="6">
    <source>
        <dbReference type="ARBA" id="ARBA00022723"/>
    </source>
</evidence>
<dbReference type="Gene3D" id="1.25.50.20">
    <property type="match status" value="1"/>
</dbReference>
<keyword evidence="3 17" id="KW-0031">Aminopeptidase</keyword>
<keyword evidence="13" id="KW-0325">Glycoprotein</keyword>
<evidence type="ECO:0000256" key="11">
    <source>
        <dbReference type="ARBA" id="ARBA00023049"/>
    </source>
</evidence>
<dbReference type="InterPro" id="IPR042097">
    <property type="entry name" value="Aminopeptidase_N-like_N_sf"/>
</dbReference>
<evidence type="ECO:0000256" key="1">
    <source>
        <dbReference type="ARBA" id="ARBA00004606"/>
    </source>
</evidence>
<keyword evidence="12 17" id="KW-0472">Membrane</keyword>
<evidence type="ECO:0000256" key="15">
    <source>
        <dbReference type="PIRSR" id="PIRSR634016-3"/>
    </source>
</evidence>
<evidence type="ECO:0000259" key="19">
    <source>
        <dbReference type="Pfam" id="PF11838"/>
    </source>
</evidence>
<name>V4BLS2_LOTGI</name>
<comment type="subcellular location">
    <subcellularLocation>
        <location evidence="1">Membrane</location>
        <topology evidence="1">Single-pass type II membrane protein</topology>
    </subcellularLocation>
</comment>
<feature type="domain" description="ERAP1-like C-terminal" evidence="19">
    <location>
        <begin position="630"/>
        <end position="844"/>
    </location>
</feature>
<dbReference type="CTD" id="20246789"/>
<reference evidence="21 22" key="1">
    <citation type="journal article" date="2013" name="Nature">
        <title>Insights into bilaterian evolution from three spiralian genomes.</title>
        <authorList>
            <person name="Simakov O."/>
            <person name="Marletaz F."/>
            <person name="Cho S.J."/>
            <person name="Edsinger-Gonzales E."/>
            <person name="Havlak P."/>
            <person name="Hellsten U."/>
            <person name="Kuo D.H."/>
            <person name="Larsson T."/>
            <person name="Lv J."/>
            <person name="Arendt D."/>
            <person name="Savage R."/>
            <person name="Osoegawa K."/>
            <person name="de Jong P."/>
            <person name="Grimwood J."/>
            <person name="Chapman J.A."/>
            <person name="Shapiro H."/>
            <person name="Aerts A."/>
            <person name="Otillar R.P."/>
            <person name="Terry A.Y."/>
            <person name="Boore J.L."/>
            <person name="Grigoriev I.V."/>
            <person name="Lindberg D.R."/>
            <person name="Seaver E.C."/>
            <person name="Weisblat D.A."/>
            <person name="Putnam N.H."/>
            <person name="Rokhsar D.S."/>
        </authorList>
    </citation>
    <scope>NUCLEOTIDE SEQUENCE [LARGE SCALE GENOMIC DNA]</scope>
</reference>
<keyword evidence="4 17" id="KW-0645">Protease</keyword>
<dbReference type="GO" id="GO:0005615">
    <property type="term" value="C:extracellular space"/>
    <property type="evidence" value="ECO:0007669"/>
    <property type="project" value="TreeGrafter"/>
</dbReference>
<evidence type="ECO:0000256" key="13">
    <source>
        <dbReference type="ARBA" id="ARBA00023180"/>
    </source>
</evidence>
<evidence type="ECO:0000256" key="9">
    <source>
        <dbReference type="ARBA" id="ARBA00022968"/>
    </source>
</evidence>
<protein>
    <recommendedName>
        <fullName evidence="17">Aminopeptidase</fullName>
        <ecNumber evidence="17">3.4.11.-</ecNumber>
    </recommendedName>
</protein>
<dbReference type="InterPro" id="IPR050344">
    <property type="entry name" value="Peptidase_M1_aminopeptidases"/>
</dbReference>
<dbReference type="GO" id="GO:0005737">
    <property type="term" value="C:cytoplasm"/>
    <property type="evidence" value="ECO:0007669"/>
    <property type="project" value="TreeGrafter"/>
</dbReference>
<dbReference type="MEROPS" id="M01.010"/>
<dbReference type="FunFam" id="2.60.40.1730:FF:000001">
    <property type="entry name" value="Leucyl-cystinyl aminopeptidase"/>
    <property type="match status" value="1"/>
</dbReference>
<keyword evidence="11 17" id="KW-0482">Metalloprotease</keyword>
<dbReference type="EC" id="3.4.11.-" evidence="17"/>
<dbReference type="RefSeq" id="XP_009059513.1">
    <property type="nucleotide sequence ID" value="XM_009061265.1"/>
</dbReference>
<dbReference type="InterPro" id="IPR027268">
    <property type="entry name" value="Peptidase_M4/M1_CTD_sf"/>
</dbReference>
<dbReference type="GO" id="GO:0043171">
    <property type="term" value="P:peptide catabolic process"/>
    <property type="evidence" value="ECO:0007669"/>
    <property type="project" value="TreeGrafter"/>
</dbReference>
<feature type="domain" description="Aminopeptidase N-like N-terminal" evidence="20">
    <location>
        <begin position="115"/>
        <end position="298"/>
    </location>
</feature>
<evidence type="ECO:0000256" key="2">
    <source>
        <dbReference type="ARBA" id="ARBA00010136"/>
    </source>
</evidence>
<dbReference type="SUPFAM" id="SSF63737">
    <property type="entry name" value="Leukotriene A4 hydrolase N-terminal domain"/>
    <property type="match status" value="1"/>
</dbReference>
<evidence type="ECO:0000256" key="14">
    <source>
        <dbReference type="PIRSR" id="PIRSR634016-1"/>
    </source>
</evidence>
<feature type="active site" description="Proton acceptor" evidence="14">
    <location>
        <position position="406"/>
    </location>
</feature>
<evidence type="ECO:0000256" key="4">
    <source>
        <dbReference type="ARBA" id="ARBA00022670"/>
    </source>
</evidence>
<dbReference type="FunFam" id="2.60.40.1910:FF:000003">
    <property type="entry name" value="Aminopeptidase"/>
    <property type="match status" value="1"/>
</dbReference>
<dbReference type="Gene3D" id="1.10.390.10">
    <property type="entry name" value="Neutral Protease Domain 2"/>
    <property type="match status" value="1"/>
</dbReference>
<evidence type="ECO:0000256" key="3">
    <source>
        <dbReference type="ARBA" id="ARBA00022438"/>
    </source>
</evidence>
<dbReference type="GO" id="GO:0006508">
    <property type="term" value="P:proteolysis"/>
    <property type="evidence" value="ECO:0007669"/>
    <property type="project" value="UniProtKB-KW"/>
</dbReference>
<dbReference type="Pfam" id="PF11838">
    <property type="entry name" value="ERAP1_C"/>
    <property type="match status" value="1"/>
</dbReference>
<feature type="domain" description="Peptidase M1 membrane alanine aminopeptidase" evidence="18">
    <location>
        <begin position="333"/>
        <end position="550"/>
    </location>
</feature>
<organism evidence="21 22">
    <name type="scientific">Lottia gigantea</name>
    <name type="common">Giant owl limpet</name>
    <dbReference type="NCBI Taxonomy" id="225164"/>
    <lineage>
        <taxon>Eukaryota</taxon>
        <taxon>Metazoa</taxon>
        <taxon>Spiralia</taxon>
        <taxon>Lophotrochozoa</taxon>
        <taxon>Mollusca</taxon>
        <taxon>Gastropoda</taxon>
        <taxon>Patellogastropoda</taxon>
        <taxon>Lottioidea</taxon>
        <taxon>Lottiidae</taxon>
        <taxon>Lottia</taxon>
    </lineage>
</organism>
<proteinExistence type="inferred from homology"/>
<dbReference type="InterPro" id="IPR034016">
    <property type="entry name" value="M1_APN-typ"/>
</dbReference>
<dbReference type="Pfam" id="PF01433">
    <property type="entry name" value="Peptidase_M1"/>
    <property type="match status" value="1"/>
</dbReference>
<dbReference type="InterPro" id="IPR024571">
    <property type="entry name" value="ERAP1-like_C_dom"/>
</dbReference>
<dbReference type="FunFam" id="1.10.390.10:FF:000001">
    <property type="entry name" value="Aminopeptidase"/>
    <property type="match status" value="1"/>
</dbReference>
<dbReference type="InterPro" id="IPR045357">
    <property type="entry name" value="Aminopeptidase_N-like_N"/>
</dbReference>
<evidence type="ECO:0000256" key="10">
    <source>
        <dbReference type="ARBA" id="ARBA00022989"/>
    </source>
</evidence>
<evidence type="ECO:0000313" key="21">
    <source>
        <dbReference type="EMBL" id="ESO89719.1"/>
    </source>
</evidence>
<evidence type="ECO:0000256" key="12">
    <source>
        <dbReference type="ARBA" id="ARBA00023136"/>
    </source>
</evidence>
<keyword evidence="8 15" id="KW-0862">Zinc</keyword>
<feature type="transmembrane region" description="Helical" evidence="17">
    <location>
        <begin position="40"/>
        <end position="62"/>
    </location>
</feature>
<dbReference type="Proteomes" id="UP000030746">
    <property type="component" value="Unassembled WGS sequence"/>
</dbReference>
<evidence type="ECO:0000256" key="8">
    <source>
        <dbReference type="ARBA" id="ARBA00022833"/>
    </source>
</evidence>
<dbReference type="OrthoDB" id="10031169at2759"/>
<evidence type="ECO:0000256" key="16">
    <source>
        <dbReference type="PIRSR" id="PIRSR634016-4"/>
    </source>
</evidence>
<keyword evidence="22" id="KW-1185">Reference proteome</keyword>
<keyword evidence="6 15" id="KW-0479">Metal-binding</keyword>
<feature type="site" description="Transition state stabilizer" evidence="16">
    <location>
        <position position="491"/>
    </location>
</feature>
<dbReference type="PRINTS" id="PR00756">
    <property type="entry name" value="ALADIPTASE"/>
</dbReference>
<evidence type="ECO:0000259" key="20">
    <source>
        <dbReference type="Pfam" id="PF17900"/>
    </source>
</evidence>
<dbReference type="GO" id="GO:0042277">
    <property type="term" value="F:peptide binding"/>
    <property type="evidence" value="ECO:0007669"/>
    <property type="project" value="TreeGrafter"/>
</dbReference>
<dbReference type="EMBL" id="KB202544">
    <property type="protein sequence ID" value="ESO89719.1"/>
    <property type="molecule type" value="Genomic_DNA"/>
</dbReference>
<keyword evidence="7 17" id="KW-0378">Hydrolase</keyword>
<dbReference type="SUPFAM" id="SSF55486">
    <property type="entry name" value="Metalloproteases ('zincins'), catalytic domain"/>
    <property type="match status" value="1"/>
</dbReference>
<feature type="binding site" evidence="15">
    <location>
        <position position="405"/>
    </location>
    <ligand>
        <name>Zn(2+)</name>
        <dbReference type="ChEBI" id="CHEBI:29105"/>
        <note>catalytic</note>
    </ligand>
</feature>
<dbReference type="GeneID" id="20246789"/>
<dbReference type="HOGENOM" id="CLU_003705_2_2_1"/>
<gene>
    <name evidence="21" type="ORF">LOTGIDRAFT_218512</name>
</gene>
<dbReference type="InterPro" id="IPR014782">
    <property type="entry name" value="Peptidase_M1_dom"/>
</dbReference>
<dbReference type="PANTHER" id="PTHR11533:SF299">
    <property type="entry name" value="AMINOPEPTIDASE"/>
    <property type="match status" value="1"/>
</dbReference>
<accession>V4BLS2</accession>
<dbReference type="Pfam" id="PF17900">
    <property type="entry name" value="Peptidase_M1_N"/>
    <property type="match status" value="1"/>
</dbReference>
<sequence>MENVVVLFPSFLGDTVHHKKSVYEPTRHQRCQQLICSRSWAITILVLLGMLLIFIASLAAFARPECQACSPTSEHCLTDQQPQKHVPTTPKPDFISKNGEEYPWKDVRLPSFVIPKSYKLIMHPNISKSEYHGEVTIDLEVKKETDFIVFHAIDFNITNYSVTSNDKTISVKKHLQYETFEQFYLQLERKIQPSENLKLSVMFKGELKPKLHGFYKSSYKTKAGEQRHIAVTHFEPTDAREAFPCFDEPAFKATFELSITRDSQHITLFNMPLKSSENQANGLIVDHYETSKRMSTYLVAFVVCDFGHIHKTTKDGVKVRVYAPKDMIYQADFALDAAVKILEYYNTFFGVPYPLPKQDLIAIPDFQAGAMENWGLITYRLSALLFDPKTSSLTSKQWVATVVAHELAHQWFGDLVTMKWWDDLWLNEGFASYVEYLGADIVLPEFRMNDQFLLKDFQLGLNLDSLSTSHPIQVHVSNPDQINEIFDTISYNKGSSLLRMLRFSLGEEEFKNGLSSYLEKYQFGNAETKDLWQSLQSESNLNVKDIMDTWTLQMGYPLVTVKHTDNTVTLSQERYLFNKQQPEKSEFTSPYNYKWYIPFTYVTDKSPSTKKTIWMNKTSVTIPFDSSSRWIKGNFGVNGFYRVDYGDIWHELILQLRNNHQLFDKADRAGLLDDVYMLSRSDKVDVTTALDMTQYLEKENDYIVWSTVTSGQFNYLFSQLRYEESYSDLQAYVQKLINKQIKIVGWKDDGDILKKYLRTLILNLAERVGHKDTIKEGKAQFKKWKDNRESINQNLTSVILTIGIKYGDRADWDFVWNRYKQTQVPSERDLLVRVLTETQDVHVINM</sequence>
<dbReference type="KEGG" id="lgi:LOTGIDRAFT_218512"/>
<dbReference type="GO" id="GO:0016020">
    <property type="term" value="C:membrane"/>
    <property type="evidence" value="ECO:0007669"/>
    <property type="project" value="UniProtKB-SubCell"/>
</dbReference>
<feature type="binding site" evidence="15">
    <location>
        <position position="428"/>
    </location>
    <ligand>
        <name>Zn(2+)</name>
        <dbReference type="ChEBI" id="CHEBI:29105"/>
        <note>catalytic</note>
    </ligand>
</feature>
<dbReference type="OMA" id="YVEDRTS"/>
<evidence type="ECO:0000313" key="22">
    <source>
        <dbReference type="Proteomes" id="UP000030746"/>
    </source>
</evidence>
<dbReference type="Gene3D" id="2.60.40.1730">
    <property type="entry name" value="tricorn interacting facor f3 domain"/>
    <property type="match status" value="1"/>
</dbReference>
<dbReference type="PANTHER" id="PTHR11533">
    <property type="entry name" value="PROTEASE M1 ZINC METALLOPROTEASE"/>
    <property type="match status" value="1"/>
</dbReference>
<keyword evidence="9" id="KW-0735">Signal-anchor</keyword>
<dbReference type="GO" id="GO:0070006">
    <property type="term" value="F:metalloaminopeptidase activity"/>
    <property type="evidence" value="ECO:0007669"/>
    <property type="project" value="TreeGrafter"/>
</dbReference>
<dbReference type="AlphaFoldDB" id="V4BLS2"/>
<dbReference type="Gene3D" id="2.60.40.1910">
    <property type="match status" value="1"/>
</dbReference>
<evidence type="ECO:0000256" key="17">
    <source>
        <dbReference type="RuleBase" id="RU364040"/>
    </source>
</evidence>
<evidence type="ECO:0000259" key="18">
    <source>
        <dbReference type="Pfam" id="PF01433"/>
    </source>
</evidence>